<comment type="caution">
    <text evidence="8">The sequence shown here is derived from an EMBL/GenBank/DDBJ whole genome shotgun (WGS) entry which is preliminary data.</text>
</comment>
<evidence type="ECO:0000259" key="7">
    <source>
        <dbReference type="Pfam" id="PF23559"/>
    </source>
</evidence>
<gene>
    <name evidence="8" type="ORF">PIB30_000118</name>
</gene>
<dbReference type="InterPro" id="IPR042197">
    <property type="entry name" value="Apaf_helical"/>
</dbReference>
<dbReference type="InterPro" id="IPR036388">
    <property type="entry name" value="WH-like_DNA-bd_sf"/>
</dbReference>
<feature type="domain" description="Disease resistance N-terminal" evidence="6">
    <location>
        <begin position="10"/>
        <end position="95"/>
    </location>
</feature>
<evidence type="ECO:0000313" key="9">
    <source>
        <dbReference type="Proteomes" id="UP001341840"/>
    </source>
</evidence>
<evidence type="ECO:0000259" key="6">
    <source>
        <dbReference type="Pfam" id="PF18052"/>
    </source>
</evidence>
<dbReference type="Gene3D" id="1.20.5.4130">
    <property type="match status" value="1"/>
</dbReference>
<dbReference type="CDD" id="cd14798">
    <property type="entry name" value="RX-CC_like"/>
    <property type="match status" value="1"/>
</dbReference>
<reference evidence="8 9" key="1">
    <citation type="journal article" date="2023" name="Plants (Basel)">
        <title>Bridging the Gap: Combining Genomics and Transcriptomics Approaches to Understand Stylosanthes scabra, an Orphan Legume from the Brazilian Caatinga.</title>
        <authorList>
            <person name="Ferreira-Neto J.R.C."/>
            <person name="da Silva M.D."/>
            <person name="Binneck E."/>
            <person name="de Melo N.F."/>
            <person name="da Silva R.H."/>
            <person name="de Melo A.L.T.M."/>
            <person name="Pandolfi V."/>
            <person name="Bustamante F.O."/>
            <person name="Brasileiro-Vidal A.C."/>
            <person name="Benko-Iseppon A.M."/>
        </authorList>
    </citation>
    <scope>NUCLEOTIDE SEQUENCE [LARGE SCALE GENOMIC DNA]</scope>
    <source>
        <tissue evidence="8">Leaves</tissue>
    </source>
</reference>
<evidence type="ECO:0000259" key="5">
    <source>
        <dbReference type="Pfam" id="PF00931"/>
    </source>
</evidence>
<dbReference type="Pfam" id="PF23559">
    <property type="entry name" value="WHD_DRP"/>
    <property type="match status" value="1"/>
</dbReference>
<keyword evidence="3" id="KW-0611">Plant defense</keyword>
<organism evidence="8 9">
    <name type="scientific">Stylosanthes scabra</name>
    <dbReference type="NCBI Taxonomy" id="79078"/>
    <lineage>
        <taxon>Eukaryota</taxon>
        <taxon>Viridiplantae</taxon>
        <taxon>Streptophyta</taxon>
        <taxon>Embryophyta</taxon>
        <taxon>Tracheophyta</taxon>
        <taxon>Spermatophyta</taxon>
        <taxon>Magnoliopsida</taxon>
        <taxon>eudicotyledons</taxon>
        <taxon>Gunneridae</taxon>
        <taxon>Pentapetalae</taxon>
        <taxon>rosids</taxon>
        <taxon>fabids</taxon>
        <taxon>Fabales</taxon>
        <taxon>Fabaceae</taxon>
        <taxon>Papilionoideae</taxon>
        <taxon>50 kb inversion clade</taxon>
        <taxon>dalbergioids sensu lato</taxon>
        <taxon>Dalbergieae</taxon>
        <taxon>Pterocarpus clade</taxon>
        <taxon>Stylosanthes</taxon>
    </lineage>
</organism>
<dbReference type="SUPFAM" id="SSF52540">
    <property type="entry name" value="P-loop containing nucleoside triphosphate hydrolases"/>
    <property type="match status" value="1"/>
</dbReference>
<dbReference type="Gene3D" id="1.10.10.10">
    <property type="entry name" value="Winged helix-like DNA-binding domain superfamily/Winged helix DNA-binding domain"/>
    <property type="match status" value="1"/>
</dbReference>
<dbReference type="Pfam" id="PF00931">
    <property type="entry name" value="NB-ARC"/>
    <property type="match status" value="1"/>
</dbReference>
<dbReference type="InterPro" id="IPR038005">
    <property type="entry name" value="RX-like_CC"/>
</dbReference>
<evidence type="ECO:0000313" key="8">
    <source>
        <dbReference type="EMBL" id="MED6118136.1"/>
    </source>
</evidence>
<dbReference type="InterPro" id="IPR027417">
    <property type="entry name" value="P-loop_NTPase"/>
</dbReference>
<keyword evidence="1" id="KW-0677">Repeat</keyword>
<accession>A0ABU6R2N0</accession>
<evidence type="ECO:0000256" key="1">
    <source>
        <dbReference type="ARBA" id="ARBA00022737"/>
    </source>
</evidence>
<dbReference type="PANTHER" id="PTHR36766">
    <property type="entry name" value="PLANT BROAD-SPECTRUM MILDEW RESISTANCE PROTEIN RPW8"/>
    <property type="match status" value="1"/>
</dbReference>
<dbReference type="PANTHER" id="PTHR36766:SF40">
    <property type="entry name" value="DISEASE RESISTANCE PROTEIN RGA3"/>
    <property type="match status" value="1"/>
</dbReference>
<dbReference type="EMBL" id="JASCZI010030209">
    <property type="protein sequence ID" value="MED6118136.1"/>
    <property type="molecule type" value="Genomic_DNA"/>
</dbReference>
<dbReference type="Pfam" id="PF18052">
    <property type="entry name" value="Rx_N"/>
    <property type="match status" value="1"/>
</dbReference>
<dbReference type="InterPro" id="IPR058922">
    <property type="entry name" value="WHD_DRP"/>
</dbReference>
<keyword evidence="2" id="KW-0547">Nucleotide-binding</keyword>
<evidence type="ECO:0008006" key="10">
    <source>
        <dbReference type="Google" id="ProtNLM"/>
    </source>
</evidence>
<protein>
    <recommendedName>
        <fullName evidence="10">Disease resistance protein RGA3</fullName>
    </recommendedName>
</protein>
<evidence type="ECO:0000256" key="2">
    <source>
        <dbReference type="ARBA" id="ARBA00022741"/>
    </source>
</evidence>
<proteinExistence type="predicted"/>
<dbReference type="Gene3D" id="1.10.8.430">
    <property type="entry name" value="Helical domain of apoptotic protease-activating factors"/>
    <property type="match status" value="1"/>
</dbReference>
<evidence type="ECO:0000256" key="3">
    <source>
        <dbReference type="ARBA" id="ARBA00022821"/>
    </source>
</evidence>
<dbReference type="Proteomes" id="UP001341840">
    <property type="component" value="Unassembled WGS sequence"/>
</dbReference>
<evidence type="ECO:0000256" key="4">
    <source>
        <dbReference type="ARBA" id="ARBA00022840"/>
    </source>
</evidence>
<feature type="domain" description="Disease resistance protein winged helix" evidence="7">
    <location>
        <begin position="395"/>
        <end position="467"/>
    </location>
</feature>
<dbReference type="Gene3D" id="3.40.50.300">
    <property type="entry name" value="P-loop containing nucleotide triphosphate hydrolases"/>
    <property type="match status" value="1"/>
</dbReference>
<name>A0ABU6R2N0_9FABA</name>
<dbReference type="InterPro" id="IPR041118">
    <property type="entry name" value="Rx_N"/>
</dbReference>
<keyword evidence="4" id="KW-0067">ATP-binding</keyword>
<feature type="domain" description="NB-ARC" evidence="5">
    <location>
        <begin position="193"/>
        <end position="309"/>
    </location>
</feature>
<dbReference type="InterPro" id="IPR002182">
    <property type="entry name" value="NB-ARC"/>
</dbReference>
<sequence length="479" mass="54276">MAEQIPYGVATSLINRIASVIFREIGRIYGVMEDLEKLKDTLESIKVMLSDAELKQGQDATVAHWLKRFKRVLHDADHLLDDVYIQDLRLKANGGTTKMSKVRGFLCISDIAVAFRAKLAHKIDNIQKDIKAVADDMATLNLNRSLVLLKPDESAWRETSSAVLQSEIIGREESKSDIVNLLKQTHPNHNVSLVVVVDFGVKTILKKMLESLKKDVGGDLPLQALQQKLQEELNGHKYMLVIDDVWNEVHLKLSDLRTHLMCGGQGSKILVTTRSKLVSETMDVNTPYELNGLMDEQSWTLLKNVIFGEDNSRDSSKFQTIGEKIAKKCEGVPLAIKTIGGFLRTRIDKADQWSSLLNDDIWRLCKDEQSIMPVLSLSYRNLPLELRQCFAYCCLYPKDSEIQKDELIQMWMAQGYLESSIEVESVENVGNQYVKILLMGSFFQEASMDICGDIESFKMHDLMHDLAMSGCWERLLLTC</sequence>
<dbReference type="PRINTS" id="PR00364">
    <property type="entry name" value="DISEASERSIST"/>
</dbReference>
<keyword evidence="9" id="KW-1185">Reference proteome</keyword>